<dbReference type="Proteomes" id="UP001153332">
    <property type="component" value="Unassembled WGS sequence"/>
</dbReference>
<gene>
    <name evidence="1" type="ORF">O1611_g49</name>
</gene>
<organism evidence="1 2">
    <name type="scientific">Lasiodiplodia mahajangana</name>
    <dbReference type="NCBI Taxonomy" id="1108764"/>
    <lineage>
        <taxon>Eukaryota</taxon>
        <taxon>Fungi</taxon>
        <taxon>Dikarya</taxon>
        <taxon>Ascomycota</taxon>
        <taxon>Pezizomycotina</taxon>
        <taxon>Dothideomycetes</taxon>
        <taxon>Dothideomycetes incertae sedis</taxon>
        <taxon>Botryosphaeriales</taxon>
        <taxon>Botryosphaeriaceae</taxon>
        <taxon>Lasiodiplodia</taxon>
    </lineage>
</organism>
<protein>
    <submittedName>
        <fullName evidence="1">Uncharacterized protein</fullName>
    </submittedName>
</protein>
<sequence>MVCPPLARFLPPLERPGRRTTDKVIIRHPDYKPPNILLAFPAVDSVEPSILGLHHQTALTASAIIVNNAFDQVYLTDDQSGNRPVTTSCDGVLEPGDYWLHLRGRELDTDVSSNIASIAADCSMPPPPTLRSSTSIHASSASASTTHPYPIVPCFQDWQFPHGGLPAEWKLPHTPPPSQGNISLPSASQPISDETTHCYLTDVRMGSHKCHLVPKEEQKWFERNEMASHSSNRKSMPSLGYTDNLITLQANFHQLFDNGRFVFVPKPSTALPSLEPTTSKSPLTSTADPRPHAIVAHVLNLDEDGVLFFDLYHNTAIQTNFSGGFLSFPRWVTIPIDSDDEDTSDVSQDNLSNNPPTKVVKMTSGQVDQRRKQHKSAGKSNKRLRSQDPQDGEINSNDDLYERWKRRCASMDSDELDIARWALDENTRWWEEVGRFAGAEDENADIESEAGDAEDEEVDVEDLDRG</sequence>
<dbReference type="EMBL" id="JAPUUL010000004">
    <property type="protein sequence ID" value="KAJ8133571.1"/>
    <property type="molecule type" value="Genomic_DNA"/>
</dbReference>
<evidence type="ECO:0000313" key="1">
    <source>
        <dbReference type="EMBL" id="KAJ8133571.1"/>
    </source>
</evidence>
<evidence type="ECO:0000313" key="2">
    <source>
        <dbReference type="Proteomes" id="UP001153332"/>
    </source>
</evidence>
<comment type="caution">
    <text evidence="1">The sequence shown here is derived from an EMBL/GenBank/DDBJ whole genome shotgun (WGS) entry which is preliminary data.</text>
</comment>
<proteinExistence type="predicted"/>
<keyword evidence="2" id="KW-1185">Reference proteome</keyword>
<accession>A0ACC2K1H8</accession>
<name>A0ACC2K1H8_9PEZI</name>
<reference evidence="1" key="1">
    <citation type="submission" date="2022-12" db="EMBL/GenBank/DDBJ databases">
        <title>Genome Sequence of Lasiodiplodia mahajangana.</title>
        <authorList>
            <person name="Buettner E."/>
        </authorList>
    </citation>
    <scope>NUCLEOTIDE SEQUENCE</scope>
    <source>
        <strain evidence="1">VT137</strain>
    </source>
</reference>